<proteinExistence type="inferred from homology"/>
<dbReference type="STRING" id="651661.SAMN05660293_01577"/>
<organism evidence="7 8">
    <name type="scientific">Dyadobacter psychrophilus</name>
    <dbReference type="NCBI Taxonomy" id="651661"/>
    <lineage>
        <taxon>Bacteria</taxon>
        <taxon>Pseudomonadati</taxon>
        <taxon>Bacteroidota</taxon>
        <taxon>Cytophagia</taxon>
        <taxon>Cytophagales</taxon>
        <taxon>Spirosomataceae</taxon>
        <taxon>Dyadobacter</taxon>
    </lineage>
</organism>
<comment type="similarity">
    <text evidence="1">Belongs to the sigma-70 factor family. ECF subfamily.</text>
</comment>
<feature type="domain" description="RNA polymerase sigma factor 70 region 4 type 2" evidence="6">
    <location>
        <begin position="110"/>
        <end position="160"/>
    </location>
</feature>
<keyword evidence="4" id="KW-0804">Transcription</keyword>
<dbReference type="InterPro" id="IPR039425">
    <property type="entry name" value="RNA_pol_sigma-70-like"/>
</dbReference>
<protein>
    <submittedName>
        <fullName evidence="7">RNA polymerase sigma-70 factor, ECF subfamily</fullName>
    </submittedName>
</protein>
<dbReference type="RefSeq" id="WP_082214153.1">
    <property type="nucleotide sequence ID" value="NZ_FUZA01000002.1"/>
</dbReference>
<dbReference type="Gene3D" id="1.10.1740.10">
    <property type="match status" value="1"/>
</dbReference>
<dbReference type="SUPFAM" id="SSF88946">
    <property type="entry name" value="Sigma2 domain of RNA polymerase sigma factors"/>
    <property type="match status" value="1"/>
</dbReference>
<dbReference type="InterPro" id="IPR013325">
    <property type="entry name" value="RNA_pol_sigma_r2"/>
</dbReference>
<dbReference type="Gene3D" id="1.10.10.10">
    <property type="entry name" value="Winged helix-like DNA-binding domain superfamily/Winged helix DNA-binding domain"/>
    <property type="match status" value="1"/>
</dbReference>
<dbReference type="OrthoDB" id="9780326at2"/>
<evidence type="ECO:0000259" key="5">
    <source>
        <dbReference type="Pfam" id="PF04542"/>
    </source>
</evidence>
<dbReference type="InterPro" id="IPR014284">
    <property type="entry name" value="RNA_pol_sigma-70_dom"/>
</dbReference>
<dbReference type="Pfam" id="PF04542">
    <property type="entry name" value="Sigma70_r2"/>
    <property type="match status" value="1"/>
</dbReference>
<feature type="domain" description="RNA polymerase sigma-70 region 2" evidence="5">
    <location>
        <begin position="14"/>
        <end position="80"/>
    </location>
</feature>
<dbReference type="PANTHER" id="PTHR43133:SF45">
    <property type="entry name" value="RNA POLYMERASE ECF-TYPE SIGMA FACTOR"/>
    <property type="match status" value="1"/>
</dbReference>
<dbReference type="InterPro" id="IPR013249">
    <property type="entry name" value="RNA_pol_sigma70_r4_t2"/>
</dbReference>
<dbReference type="SUPFAM" id="SSF88659">
    <property type="entry name" value="Sigma3 and sigma4 domains of RNA polymerase sigma factors"/>
    <property type="match status" value="1"/>
</dbReference>
<dbReference type="InterPro" id="IPR036388">
    <property type="entry name" value="WH-like_DNA-bd_sf"/>
</dbReference>
<keyword evidence="2" id="KW-0805">Transcription regulation</keyword>
<dbReference type="InterPro" id="IPR013324">
    <property type="entry name" value="RNA_pol_sigma_r3/r4-like"/>
</dbReference>
<evidence type="ECO:0000256" key="4">
    <source>
        <dbReference type="ARBA" id="ARBA00023163"/>
    </source>
</evidence>
<dbReference type="NCBIfam" id="TIGR02937">
    <property type="entry name" value="sigma70-ECF"/>
    <property type="match status" value="1"/>
</dbReference>
<dbReference type="InterPro" id="IPR007627">
    <property type="entry name" value="RNA_pol_sigma70_r2"/>
</dbReference>
<dbReference type="AlphaFoldDB" id="A0A1T5DFG0"/>
<reference evidence="8" key="1">
    <citation type="submission" date="2017-02" db="EMBL/GenBank/DDBJ databases">
        <authorList>
            <person name="Varghese N."/>
            <person name="Submissions S."/>
        </authorList>
    </citation>
    <scope>NUCLEOTIDE SEQUENCE [LARGE SCALE GENOMIC DNA]</scope>
    <source>
        <strain evidence="8">DSM 22270</strain>
    </source>
</reference>
<gene>
    <name evidence="7" type="ORF">SAMN05660293_01577</name>
</gene>
<name>A0A1T5DFG0_9BACT</name>
<evidence type="ECO:0000256" key="2">
    <source>
        <dbReference type="ARBA" id="ARBA00023015"/>
    </source>
</evidence>
<accession>A0A1T5DFG0</accession>
<dbReference type="EMBL" id="FUZA01000002">
    <property type="protein sequence ID" value="SKB70337.1"/>
    <property type="molecule type" value="Genomic_DNA"/>
</dbReference>
<dbReference type="Proteomes" id="UP000190897">
    <property type="component" value="Unassembled WGS sequence"/>
</dbReference>
<dbReference type="GO" id="GO:0016987">
    <property type="term" value="F:sigma factor activity"/>
    <property type="evidence" value="ECO:0007669"/>
    <property type="project" value="UniProtKB-KW"/>
</dbReference>
<sequence length="170" mass="19956">MPFHRDTANFLTVIELNKGIIYKVANAYCKNSENRKDLVQEIAVQLWQAFPNYNNQFKLTTWVYRIALNVSISFYRKESRYGRRHNPLTDDIIGLITEDEQLDLESDLSMLHNFIRELKEFDRAVILLYLEAHSQQEIADILGITPSNVSTRIARIKQQLKQKFASSKYQ</sequence>
<dbReference type="Pfam" id="PF08281">
    <property type="entry name" value="Sigma70_r4_2"/>
    <property type="match status" value="1"/>
</dbReference>
<evidence type="ECO:0000259" key="6">
    <source>
        <dbReference type="Pfam" id="PF08281"/>
    </source>
</evidence>
<keyword evidence="8" id="KW-1185">Reference proteome</keyword>
<evidence type="ECO:0000256" key="3">
    <source>
        <dbReference type="ARBA" id="ARBA00023082"/>
    </source>
</evidence>
<dbReference type="PANTHER" id="PTHR43133">
    <property type="entry name" value="RNA POLYMERASE ECF-TYPE SIGMA FACTO"/>
    <property type="match status" value="1"/>
</dbReference>
<dbReference type="GO" id="GO:0006352">
    <property type="term" value="P:DNA-templated transcription initiation"/>
    <property type="evidence" value="ECO:0007669"/>
    <property type="project" value="InterPro"/>
</dbReference>
<evidence type="ECO:0000313" key="7">
    <source>
        <dbReference type="EMBL" id="SKB70337.1"/>
    </source>
</evidence>
<evidence type="ECO:0000313" key="8">
    <source>
        <dbReference type="Proteomes" id="UP000190897"/>
    </source>
</evidence>
<dbReference type="CDD" id="cd06171">
    <property type="entry name" value="Sigma70_r4"/>
    <property type="match status" value="1"/>
</dbReference>
<evidence type="ECO:0000256" key="1">
    <source>
        <dbReference type="ARBA" id="ARBA00010641"/>
    </source>
</evidence>
<keyword evidence="3" id="KW-0731">Sigma factor</keyword>
<dbReference type="GO" id="GO:0003677">
    <property type="term" value="F:DNA binding"/>
    <property type="evidence" value="ECO:0007669"/>
    <property type="project" value="InterPro"/>
</dbReference>